<feature type="compositionally biased region" description="Basic and acidic residues" evidence="1">
    <location>
        <begin position="7"/>
        <end position="17"/>
    </location>
</feature>
<accession>A0A286IBB0</accession>
<dbReference type="InterPro" id="IPR016639">
    <property type="entry name" value="GST_Omega/GSH"/>
</dbReference>
<feature type="domain" description="GST C-terminal" evidence="2">
    <location>
        <begin position="161"/>
        <end position="286"/>
    </location>
</feature>
<dbReference type="PANTHER" id="PTHR32419">
    <property type="entry name" value="GLUTATHIONYL-HYDROQUINONE REDUCTASE"/>
    <property type="match status" value="1"/>
</dbReference>
<dbReference type="SUPFAM" id="SSF47616">
    <property type="entry name" value="GST C-terminal domain-like"/>
    <property type="match status" value="1"/>
</dbReference>
<protein>
    <submittedName>
        <fullName evidence="3">Putative glutathione S-transferase</fullName>
    </submittedName>
</protein>
<dbReference type="Pfam" id="PF13409">
    <property type="entry name" value="GST_N_2"/>
    <property type="match status" value="1"/>
</dbReference>
<dbReference type="OrthoDB" id="7849125at2"/>
<evidence type="ECO:0000259" key="2">
    <source>
        <dbReference type="PROSITE" id="PS50405"/>
    </source>
</evidence>
<dbReference type="InterPro" id="IPR036249">
    <property type="entry name" value="Thioredoxin-like_sf"/>
</dbReference>
<dbReference type="Gene3D" id="1.20.1050.10">
    <property type="match status" value="1"/>
</dbReference>
<evidence type="ECO:0000256" key="1">
    <source>
        <dbReference type="SAM" id="MobiDB-lite"/>
    </source>
</evidence>
<evidence type="ECO:0000313" key="4">
    <source>
        <dbReference type="Proteomes" id="UP000219465"/>
    </source>
</evidence>
<name>A0A286IBB0_9HYPH</name>
<keyword evidence="3" id="KW-0808">Transferase</keyword>
<dbReference type="PROSITE" id="PS50405">
    <property type="entry name" value="GST_CTER"/>
    <property type="match status" value="1"/>
</dbReference>
<dbReference type="Proteomes" id="UP000219465">
    <property type="component" value="Unassembled WGS sequence"/>
</dbReference>
<dbReference type="RefSeq" id="WP_097107913.1">
    <property type="nucleotide sequence ID" value="NZ_OCPC01000003.1"/>
</dbReference>
<dbReference type="GO" id="GO:0005737">
    <property type="term" value="C:cytoplasm"/>
    <property type="evidence" value="ECO:0007669"/>
    <property type="project" value="TreeGrafter"/>
</dbReference>
<evidence type="ECO:0000313" key="3">
    <source>
        <dbReference type="EMBL" id="SOE17408.1"/>
    </source>
</evidence>
<dbReference type="GO" id="GO:0004364">
    <property type="term" value="F:glutathione transferase activity"/>
    <property type="evidence" value="ECO:0007669"/>
    <property type="project" value="InterPro"/>
</dbReference>
<dbReference type="SUPFAM" id="SSF52833">
    <property type="entry name" value="Thioredoxin-like"/>
    <property type="match status" value="1"/>
</dbReference>
<gene>
    <name evidence="3" type="ORF">SAMN05877838_2307</name>
</gene>
<reference evidence="4" key="1">
    <citation type="submission" date="2017-08" db="EMBL/GenBank/DDBJ databases">
        <authorList>
            <person name="Varghese N."/>
            <person name="Submissions S."/>
        </authorList>
    </citation>
    <scope>NUCLEOTIDE SEQUENCE [LARGE SCALE GENOMIC DNA]</scope>
    <source>
        <strain evidence="4">KCTC 23107</strain>
    </source>
</reference>
<dbReference type="PANTHER" id="PTHR32419:SF6">
    <property type="entry name" value="GLUTATHIONE S-TRANSFERASE OMEGA-LIKE 1-RELATED"/>
    <property type="match status" value="1"/>
</dbReference>
<dbReference type="EMBL" id="OCPC01000003">
    <property type="protein sequence ID" value="SOE17408.1"/>
    <property type="molecule type" value="Genomic_DNA"/>
</dbReference>
<dbReference type="Gene3D" id="3.40.30.10">
    <property type="entry name" value="Glutaredoxin"/>
    <property type="match status" value="1"/>
</dbReference>
<dbReference type="Pfam" id="PF13410">
    <property type="entry name" value="GST_C_2"/>
    <property type="match status" value="1"/>
</dbReference>
<sequence>MGMLIDGEWHDNPDPKSTDATGHSFPHWSSLSTNNALGDLAARYVLVASYSCPWSHATLVTRALLGLQQTVPLHVAGGPRIEGYALSPEGPLSASATTADATTVYRHLHELYTATAPGFTGRATVPVLWDRMERRLVLADSGDILRWLDLLGGAGPARLHPESAQKETEELLALLRDRLAQPIYRAGLATTQAVYDAATDTVFATLSDLEARLADRRFLLGPVLSVADIRLFCLLVRFDTVYGPLFRLTRRRLTDHPALWAHTRDILSLPGVQDTVQMRTIQEGYFLNDGATNPHRIIADLPDLDWTPDAGRVFAGCVRRAVPAPAAAAWITSRSGIKSSHV</sequence>
<feature type="region of interest" description="Disordered" evidence="1">
    <location>
        <begin position="1"/>
        <end position="23"/>
    </location>
</feature>
<dbReference type="InterPro" id="IPR036282">
    <property type="entry name" value="Glutathione-S-Trfase_C_sf"/>
</dbReference>
<dbReference type="InterPro" id="IPR004045">
    <property type="entry name" value="Glutathione_S-Trfase_N"/>
</dbReference>
<proteinExistence type="predicted"/>
<dbReference type="AlphaFoldDB" id="A0A286IBB0"/>
<organism evidence="3 4">
    <name type="scientific">Hoeflea halophila</name>
    <dbReference type="NCBI Taxonomy" id="714899"/>
    <lineage>
        <taxon>Bacteria</taxon>
        <taxon>Pseudomonadati</taxon>
        <taxon>Pseudomonadota</taxon>
        <taxon>Alphaproteobacteria</taxon>
        <taxon>Hyphomicrobiales</taxon>
        <taxon>Rhizobiaceae</taxon>
        <taxon>Hoeflea</taxon>
    </lineage>
</organism>
<keyword evidence="4" id="KW-1185">Reference proteome</keyword>
<dbReference type="InterPro" id="IPR010987">
    <property type="entry name" value="Glutathione-S-Trfase_C-like"/>
</dbReference>